<dbReference type="RefSeq" id="WP_267478590.1">
    <property type="nucleotide sequence ID" value="NZ_CAJQYX010000008.1"/>
</dbReference>
<comment type="catalytic activity">
    <reaction evidence="1">
        <text>2-phosphoglycolate + H2O = glycolate + phosphate</text>
        <dbReference type="Rhea" id="RHEA:14369"/>
        <dbReference type="ChEBI" id="CHEBI:15377"/>
        <dbReference type="ChEBI" id="CHEBI:29805"/>
        <dbReference type="ChEBI" id="CHEBI:43474"/>
        <dbReference type="ChEBI" id="CHEBI:58033"/>
        <dbReference type="EC" id="3.1.3.18"/>
    </reaction>
</comment>
<evidence type="ECO:0000256" key="3">
    <source>
        <dbReference type="ARBA" id="ARBA00006171"/>
    </source>
</evidence>
<dbReference type="SUPFAM" id="SSF56784">
    <property type="entry name" value="HAD-like"/>
    <property type="match status" value="1"/>
</dbReference>
<dbReference type="PANTHER" id="PTHR43434">
    <property type="entry name" value="PHOSPHOGLYCOLATE PHOSPHATASE"/>
    <property type="match status" value="1"/>
</dbReference>
<keyword evidence="5" id="KW-0378">Hydrolase</keyword>
<protein>
    <recommendedName>
        <fullName evidence="4">phosphoglycolate phosphatase</fullName>
        <ecNumber evidence="4">3.1.3.18</ecNumber>
    </recommendedName>
</protein>
<dbReference type="GO" id="GO:0006281">
    <property type="term" value="P:DNA repair"/>
    <property type="evidence" value="ECO:0007669"/>
    <property type="project" value="TreeGrafter"/>
</dbReference>
<accession>A0A9N8S055</accession>
<gene>
    <name evidence="5" type="primary">gph_2</name>
    <name evidence="5" type="ORF">LMG31841_04486</name>
</gene>
<dbReference type="InterPro" id="IPR023198">
    <property type="entry name" value="PGP-like_dom2"/>
</dbReference>
<evidence type="ECO:0000256" key="2">
    <source>
        <dbReference type="ARBA" id="ARBA00004818"/>
    </source>
</evidence>
<dbReference type="InterPro" id="IPR050155">
    <property type="entry name" value="HAD-like_hydrolase_sf"/>
</dbReference>
<dbReference type="Pfam" id="PF13419">
    <property type="entry name" value="HAD_2"/>
    <property type="match status" value="1"/>
</dbReference>
<reference evidence="5" key="1">
    <citation type="submission" date="2021-04" db="EMBL/GenBank/DDBJ databases">
        <authorList>
            <person name="Vanwijnsberghe S."/>
        </authorList>
    </citation>
    <scope>NUCLEOTIDE SEQUENCE</scope>
    <source>
        <strain evidence="5">LMG 31841</strain>
    </source>
</reference>
<dbReference type="InterPro" id="IPR023214">
    <property type="entry name" value="HAD_sf"/>
</dbReference>
<dbReference type="PANTHER" id="PTHR43434:SF1">
    <property type="entry name" value="PHOSPHOGLYCOLATE PHOSPHATASE"/>
    <property type="match status" value="1"/>
</dbReference>
<dbReference type="GO" id="GO:0008967">
    <property type="term" value="F:phosphoglycolate phosphatase activity"/>
    <property type="evidence" value="ECO:0007669"/>
    <property type="project" value="UniProtKB-EC"/>
</dbReference>
<evidence type="ECO:0000313" key="5">
    <source>
        <dbReference type="EMBL" id="CAG4915521.1"/>
    </source>
</evidence>
<dbReference type="EC" id="3.1.3.18" evidence="4"/>
<dbReference type="Proteomes" id="UP000789704">
    <property type="component" value="Unassembled WGS sequence"/>
</dbReference>
<dbReference type="EMBL" id="CAJQZC010000009">
    <property type="protein sequence ID" value="CAG4915521.1"/>
    <property type="molecule type" value="Genomic_DNA"/>
</dbReference>
<comment type="caution">
    <text evidence="5">The sequence shown here is derived from an EMBL/GenBank/DDBJ whole genome shotgun (WGS) entry which is preliminary data.</text>
</comment>
<evidence type="ECO:0000313" key="6">
    <source>
        <dbReference type="Proteomes" id="UP000789704"/>
    </source>
</evidence>
<dbReference type="InterPro" id="IPR036412">
    <property type="entry name" value="HAD-like_sf"/>
</dbReference>
<dbReference type="Gene3D" id="3.40.50.1000">
    <property type="entry name" value="HAD superfamily/HAD-like"/>
    <property type="match status" value="1"/>
</dbReference>
<dbReference type="Gene3D" id="1.10.150.240">
    <property type="entry name" value="Putative phosphatase, domain 2"/>
    <property type="match status" value="1"/>
</dbReference>
<sequence length="168" mass="18907">MKTDLAIFDFDLTLVDSSRGVIECTQHALRCMQIEDVEESGIVRTIGLPLREMFAALVKVDSQTVADEFAKRFVARAEEVRVAMTTVYEQVPGLFSCLREYGVAIAIVSNKYRRRIESILECAGLLAQTDLIIGCEDVKRPKPCPDGLVKALRVLSFLRPIFRTKPQR</sequence>
<comment type="similarity">
    <text evidence="3">Belongs to the HAD-like hydrolase superfamily. CbbY/CbbZ/Gph/YieH family.</text>
</comment>
<evidence type="ECO:0000256" key="1">
    <source>
        <dbReference type="ARBA" id="ARBA00000830"/>
    </source>
</evidence>
<organism evidence="5 6">
    <name type="scientific">Paraburkholderia saeva</name>
    <dbReference type="NCBI Taxonomy" id="2777537"/>
    <lineage>
        <taxon>Bacteria</taxon>
        <taxon>Pseudomonadati</taxon>
        <taxon>Pseudomonadota</taxon>
        <taxon>Betaproteobacteria</taxon>
        <taxon>Burkholderiales</taxon>
        <taxon>Burkholderiaceae</taxon>
        <taxon>Paraburkholderia</taxon>
    </lineage>
</organism>
<dbReference type="AlphaFoldDB" id="A0A9N8S055"/>
<dbReference type="InterPro" id="IPR041492">
    <property type="entry name" value="HAD_2"/>
</dbReference>
<keyword evidence="6" id="KW-1185">Reference proteome</keyword>
<comment type="pathway">
    <text evidence="2">Organic acid metabolism; glycolate biosynthesis; glycolate from 2-phosphoglycolate: step 1/1.</text>
</comment>
<proteinExistence type="inferred from homology"/>
<evidence type="ECO:0000256" key="4">
    <source>
        <dbReference type="ARBA" id="ARBA00013078"/>
    </source>
</evidence>
<name>A0A9N8S055_9BURK</name>